<gene>
    <name evidence="14 19" type="primary">murC</name>
    <name evidence="19" type="ORF">ACERLL_11320</name>
</gene>
<dbReference type="EMBL" id="JBGUAW010000007">
    <property type="protein sequence ID" value="MFA9461416.1"/>
    <property type="molecule type" value="Genomic_DNA"/>
</dbReference>
<dbReference type="NCBIfam" id="TIGR01082">
    <property type="entry name" value="murC"/>
    <property type="match status" value="1"/>
</dbReference>
<evidence type="ECO:0000256" key="15">
    <source>
        <dbReference type="SAM" id="Phobius"/>
    </source>
</evidence>
<dbReference type="InterPro" id="IPR005758">
    <property type="entry name" value="UDP-N-AcMur_Ala_ligase_MurC"/>
</dbReference>
<keyword evidence="8 14" id="KW-0067">ATP-binding</keyword>
<keyword evidence="20" id="KW-1185">Reference proteome</keyword>
<evidence type="ECO:0000256" key="10">
    <source>
        <dbReference type="ARBA" id="ARBA00022984"/>
    </source>
</evidence>
<evidence type="ECO:0000256" key="12">
    <source>
        <dbReference type="ARBA" id="ARBA00023316"/>
    </source>
</evidence>
<dbReference type="SUPFAM" id="SSF53623">
    <property type="entry name" value="MurD-like peptide ligases, catalytic domain"/>
    <property type="match status" value="1"/>
</dbReference>
<keyword evidence="4 14" id="KW-0963">Cytoplasm</keyword>
<keyword evidence="9 14" id="KW-0133">Cell shape</keyword>
<comment type="similarity">
    <text evidence="14">Belongs to the MurCDEF family.</text>
</comment>
<dbReference type="Proteomes" id="UP001575181">
    <property type="component" value="Unassembled WGS sequence"/>
</dbReference>
<keyword evidence="15" id="KW-1133">Transmembrane helix</keyword>
<dbReference type="SUPFAM" id="SSF51984">
    <property type="entry name" value="MurCD N-terminal domain"/>
    <property type="match status" value="1"/>
</dbReference>
<evidence type="ECO:0000259" key="18">
    <source>
        <dbReference type="Pfam" id="PF08245"/>
    </source>
</evidence>
<dbReference type="EC" id="6.3.2.8" evidence="3 14"/>
<keyword evidence="11 14" id="KW-0131">Cell cycle</keyword>
<organism evidence="19 20">
    <name type="scientific">Thiohalorhabdus methylotrophus</name>
    <dbReference type="NCBI Taxonomy" id="3242694"/>
    <lineage>
        <taxon>Bacteria</taxon>
        <taxon>Pseudomonadati</taxon>
        <taxon>Pseudomonadota</taxon>
        <taxon>Gammaproteobacteria</taxon>
        <taxon>Thiohalorhabdales</taxon>
        <taxon>Thiohalorhabdaceae</taxon>
        <taxon>Thiohalorhabdus</taxon>
    </lineage>
</organism>
<evidence type="ECO:0000256" key="9">
    <source>
        <dbReference type="ARBA" id="ARBA00022960"/>
    </source>
</evidence>
<evidence type="ECO:0000256" key="6">
    <source>
        <dbReference type="ARBA" id="ARBA00022618"/>
    </source>
</evidence>
<dbReference type="HAMAP" id="MF_00046">
    <property type="entry name" value="MurC"/>
    <property type="match status" value="1"/>
</dbReference>
<evidence type="ECO:0000256" key="8">
    <source>
        <dbReference type="ARBA" id="ARBA00022840"/>
    </source>
</evidence>
<evidence type="ECO:0000259" key="17">
    <source>
        <dbReference type="Pfam" id="PF02875"/>
    </source>
</evidence>
<dbReference type="SUPFAM" id="SSF53244">
    <property type="entry name" value="MurD-like peptide ligases, peptide-binding domain"/>
    <property type="match status" value="1"/>
</dbReference>
<proteinExistence type="inferred from homology"/>
<dbReference type="InterPro" id="IPR036615">
    <property type="entry name" value="Mur_ligase_C_dom_sf"/>
</dbReference>
<keyword evidence="12 14" id="KW-0961">Cell wall biogenesis/degradation</keyword>
<dbReference type="InterPro" id="IPR050061">
    <property type="entry name" value="MurCDEF_pg_biosynth"/>
</dbReference>
<comment type="pathway">
    <text evidence="2 14">Cell wall biogenesis; peptidoglycan biosynthesis.</text>
</comment>
<keyword evidence="6 14" id="KW-0132">Cell division</keyword>
<feature type="domain" description="Mur ligase C-terminal" evidence="17">
    <location>
        <begin position="328"/>
        <end position="459"/>
    </location>
</feature>
<dbReference type="Gene3D" id="3.40.1190.10">
    <property type="entry name" value="Mur-like, catalytic domain"/>
    <property type="match status" value="1"/>
</dbReference>
<sequence length="476" mass="51219">MQDKGPFEAVRRPVGPERHHRIHFVGIGGVGMSGIAEVLLALGFPVSGSDLKESGTVAHLRELGAAVHIGHDPANIAGADVVVTSSAVSRANPEVAAALDSAVPVIPRAEMLAELMRFKRGVAVAGTHGKTTTTSLVATLLHEGGLDPTMVIGGRLNSITGNGLLGEGDYLVAEADESDASFLYLHPQVAVVTGMDPDHMDTYGGDPERLEAAFLQFLQQVPFYGLAVLCNDHPRVRALLPRLTKPWVTYGLETEAHYQARNVTARGGRMRFECWRQNEESPLATVSLNLPGRHNIANALAAIAVADHLGVDPEAIRRGLEAFSGVGRRTELRGERDGVLYVDDYGHHPEEVRLTLAAVREAWPERRMVVAFQPHRYTRTRDLLEEFGGAFDAADRLLLAEVYPAGEEPIPGAEGRDLHEAVTRHGHPEVRFVGPLSGMAEALEETVRPGDVVLTLGAGDIGALARELCPDGEVEE</sequence>
<protein>
    <recommendedName>
        <fullName evidence="3 14">UDP-N-acetylmuramate--L-alanine ligase</fullName>
        <ecNumber evidence="3 14">6.3.2.8</ecNumber>
    </recommendedName>
    <alternativeName>
        <fullName evidence="14">UDP-N-acetylmuramoyl-L-alanine synthetase</fullName>
    </alternativeName>
</protein>
<keyword evidence="15" id="KW-0812">Transmembrane</keyword>
<dbReference type="Pfam" id="PF08245">
    <property type="entry name" value="Mur_ligase_M"/>
    <property type="match status" value="1"/>
</dbReference>
<dbReference type="Gene3D" id="3.90.190.20">
    <property type="entry name" value="Mur ligase, C-terminal domain"/>
    <property type="match status" value="1"/>
</dbReference>
<dbReference type="Gene3D" id="3.40.50.720">
    <property type="entry name" value="NAD(P)-binding Rossmann-like Domain"/>
    <property type="match status" value="1"/>
</dbReference>
<dbReference type="Pfam" id="PF02875">
    <property type="entry name" value="Mur_ligase_C"/>
    <property type="match status" value="1"/>
</dbReference>
<evidence type="ECO:0000256" key="4">
    <source>
        <dbReference type="ARBA" id="ARBA00022490"/>
    </source>
</evidence>
<dbReference type="Pfam" id="PF01225">
    <property type="entry name" value="Mur_ligase"/>
    <property type="match status" value="1"/>
</dbReference>
<comment type="subcellular location">
    <subcellularLocation>
        <location evidence="1 14">Cytoplasm</location>
    </subcellularLocation>
</comment>
<evidence type="ECO:0000256" key="14">
    <source>
        <dbReference type="HAMAP-Rule" id="MF_00046"/>
    </source>
</evidence>
<evidence type="ECO:0000259" key="16">
    <source>
        <dbReference type="Pfam" id="PF01225"/>
    </source>
</evidence>
<evidence type="ECO:0000313" key="20">
    <source>
        <dbReference type="Proteomes" id="UP001575181"/>
    </source>
</evidence>
<keyword evidence="10 14" id="KW-0573">Peptidoglycan synthesis</keyword>
<comment type="catalytic activity">
    <reaction evidence="13 14">
        <text>UDP-N-acetyl-alpha-D-muramate + L-alanine + ATP = UDP-N-acetyl-alpha-D-muramoyl-L-alanine + ADP + phosphate + H(+)</text>
        <dbReference type="Rhea" id="RHEA:23372"/>
        <dbReference type="ChEBI" id="CHEBI:15378"/>
        <dbReference type="ChEBI" id="CHEBI:30616"/>
        <dbReference type="ChEBI" id="CHEBI:43474"/>
        <dbReference type="ChEBI" id="CHEBI:57972"/>
        <dbReference type="ChEBI" id="CHEBI:70757"/>
        <dbReference type="ChEBI" id="CHEBI:83898"/>
        <dbReference type="ChEBI" id="CHEBI:456216"/>
        <dbReference type="EC" id="6.3.2.8"/>
    </reaction>
</comment>
<evidence type="ECO:0000256" key="5">
    <source>
        <dbReference type="ARBA" id="ARBA00022598"/>
    </source>
</evidence>
<keyword evidence="7 14" id="KW-0547">Nucleotide-binding</keyword>
<evidence type="ECO:0000256" key="7">
    <source>
        <dbReference type="ARBA" id="ARBA00022741"/>
    </source>
</evidence>
<reference evidence="19 20" key="1">
    <citation type="submission" date="2024-08" db="EMBL/GenBank/DDBJ databases">
        <title>Whole-genome sequencing of halo(alkali)philic microorganisms from hypersaline lakes.</title>
        <authorList>
            <person name="Sorokin D.Y."/>
            <person name="Merkel A.Y."/>
            <person name="Messina E."/>
            <person name="Yakimov M."/>
        </authorList>
    </citation>
    <scope>NUCLEOTIDE SEQUENCE [LARGE SCALE GENOMIC DNA]</scope>
    <source>
        <strain evidence="19 20">Cl-TMA</strain>
    </source>
</reference>
<evidence type="ECO:0000256" key="1">
    <source>
        <dbReference type="ARBA" id="ARBA00004496"/>
    </source>
</evidence>
<dbReference type="PANTHER" id="PTHR43445:SF3">
    <property type="entry name" value="UDP-N-ACETYLMURAMATE--L-ALANINE LIGASE"/>
    <property type="match status" value="1"/>
</dbReference>
<evidence type="ECO:0000256" key="3">
    <source>
        <dbReference type="ARBA" id="ARBA00012211"/>
    </source>
</evidence>
<feature type="transmembrane region" description="Helical" evidence="15">
    <location>
        <begin position="21"/>
        <end position="44"/>
    </location>
</feature>
<accession>A0ABV4TVQ7</accession>
<dbReference type="InterPro" id="IPR036565">
    <property type="entry name" value="Mur-like_cat_sf"/>
</dbReference>
<keyword evidence="15" id="KW-0472">Membrane</keyword>
<feature type="domain" description="Mur ligase central" evidence="18">
    <location>
        <begin position="124"/>
        <end position="306"/>
    </location>
</feature>
<comment type="caution">
    <text evidence="19">The sequence shown here is derived from an EMBL/GenBank/DDBJ whole genome shotgun (WGS) entry which is preliminary data.</text>
</comment>
<dbReference type="InterPro" id="IPR000713">
    <property type="entry name" value="Mur_ligase_N"/>
</dbReference>
<evidence type="ECO:0000256" key="11">
    <source>
        <dbReference type="ARBA" id="ARBA00023306"/>
    </source>
</evidence>
<name>A0ABV4TVQ7_9GAMM</name>
<feature type="domain" description="Mur ligase N-terminal catalytic" evidence="16">
    <location>
        <begin position="21"/>
        <end position="119"/>
    </location>
</feature>
<dbReference type="GO" id="GO:0008763">
    <property type="term" value="F:UDP-N-acetylmuramate-L-alanine ligase activity"/>
    <property type="evidence" value="ECO:0007669"/>
    <property type="project" value="UniProtKB-EC"/>
</dbReference>
<dbReference type="InterPro" id="IPR004101">
    <property type="entry name" value="Mur_ligase_C"/>
</dbReference>
<feature type="binding site" evidence="14">
    <location>
        <begin position="126"/>
        <end position="132"/>
    </location>
    <ligand>
        <name>ATP</name>
        <dbReference type="ChEBI" id="CHEBI:30616"/>
    </ligand>
</feature>
<evidence type="ECO:0000256" key="13">
    <source>
        <dbReference type="ARBA" id="ARBA00047833"/>
    </source>
</evidence>
<evidence type="ECO:0000313" key="19">
    <source>
        <dbReference type="EMBL" id="MFA9461416.1"/>
    </source>
</evidence>
<dbReference type="RefSeq" id="WP_373656204.1">
    <property type="nucleotide sequence ID" value="NZ_JBGUAW010000007.1"/>
</dbReference>
<keyword evidence="5 14" id="KW-0436">Ligase</keyword>
<dbReference type="PANTHER" id="PTHR43445">
    <property type="entry name" value="UDP-N-ACETYLMURAMATE--L-ALANINE LIGASE-RELATED"/>
    <property type="match status" value="1"/>
</dbReference>
<dbReference type="InterPro" id="IPR013221">
    <property type="entry name" value="Mur_ligase_cen"/>
</dbReference>
<comment type="function">
    <text evidence="14">Cell wall formation.</text>
</comment>
<evidence type="ECO:0000256" key="2">
    <source>
        <dbReference type="ARBA" id="ARBA00004752"/>
    </source>
</evidence>